<dbReference type="STRING" id="1522189.A0A316VWK0"/>
<dbReference type="RefSeq" id="XP_025369000.1">
    <property type="nucleotide sequence ID" value="XM_025517060.1"/>
</dbReference>
<protein>
    <submittedName>
        <fullName evidence="2">Uncharacterized protein</fullName>
    </submittedName>
</protein>
<name>A0A316VWK0_9BASI</name>
<dbReference type="Gene3D" id="3.40.50.150">
    <property type="entry name" value="Vaccinia Virus protein VP39"/>
    <property type="match status" value="1"/>
</dbReference>
<dbReference type="InterPro" id="IPR029063">
    <property type="entry name" value="SAM-dependent_MTases_sf"/>
</dbReference>
<dbReference type="InParanoid" id="A0A316VWK0"/>
<dbReference type="Proteomes" id="UP000245783">
    <property type="component" value="Unassembled WGS sequence"/>
</dbReference>
<gene>
    <name evidence="2" type="ORF">IE81DRAFT_367187</name>
</gene>
<dbReference type="Pfam" id="PF10294">
    <property type="entry name" value="Methyltransf_16"/>
    <property type="match status" value="2"/>
</dbReference>
<proteinExistence type="predicted"/>
<dbReference type="GeneID" id="37038930"/>
<dbReference type="GO" id="GO:0008757">
    <property type="term" value="F:S-adenosylmethionine-dependent methyltransferase activity"/>
    <property type="evidence" value="ECO:0007669"/>
    <property type="project" value="UniProtKB-ARBA"/>
</dbReference>
<evidence type="ECO:0000313" key="2">
    <source>
        <dbReference type="EMBL" id="PWN41840.1"/>
    </source>
</evidence>
<evidence type="ECO:0000313" key="3">
    <source>
        <dbReference type="Proteomes" id="UP000245783"/>
    </source>
</evidence>
<reference evidence="2 3" key="1">
    <citation type="journal article" date="2018" name="Mol. Biol. Evol.">
        <title>Broad Genomic Sampling Reveals a Smut Pathogenic Ancestry of the Fungal Clade Ustilaginomycotina.</title>
        <authorList>
            <person name="Kijpornyongpan T."/>
            <person name="Mondo S.J."/>
            <person name="Barry K."/>
            <person name="Sandor L."/>
            <person name="Lee J."/>
            <person name="Lipzen A."/>
            <person name="Pangilinan J."/>
            <person name="LaButti K."/>
            <person name="Hainaut M."/>
            <person name="Henrissat B."/>
            <person name="Grigoriev I.V."/>
            <person name="Spatafora J.W."/>
            <person name="Aime M.C."/>
        </authorList>
    </citation>
    <scope>NUCLEOTIDE SEQUENCE [LARGE SCALE GENOMIC DNA]</scope>
    <source>
        <strain evidence="2 3">MCA 4658</strain>
    </source>
</reference>
<dbReference type="GO" id="GO:0005829">
    <property type="term" value="C:cytosol"/>
    <property type="evidence" value="ECO:0007669"/>
    <property type="project" value="TreeGrafter"/>
</dbReference>
<accession>A0A316VWK0</accession>
<dbReference type="InterPro" id="IPR019410">
    <property type="entry name" value="Methyltransf_16"/>
</dbReference>
<feature type="region of interest" description="Disordered" evidence="1">
    <location>
        <begin position="278"/>
        <end position="316"/>
    </location>
</feature>
<dbReference type="OrthoDB" id="413520at2759"/>
<dbReference type="PANTHER" id="PTHR14614:SF132">
    <property type="entry name" value="PROTEIN-LYSINE METHYLTRANSFERASE C42C1.13"/>
    <property type="match status" value="1"/>
</dbReference>
<dbReference type="AlphaFoldDB" id="A0A316VWK0"/>
<feature type="region of interest" description="Disordered" evidence="1">
    <location>
        <begin position="361"/>
        <end position="381"/>
    </location>
</feature>
<feature type="compositionally biased region" description="Basic and acidic residues" evidence="1">
    <location>
        <begin position="297"/>
        <end position="306"/>
    </location>
</feature>
<feature type="compositionally biased region" description="Polar residues" evidence="1">
    <location>
        <begin position="186"/>
        <end position="199"/>
    </location>
</feature>
<dbReference type="PANTHER" id="PTHR14614">
    <property type="entry name" value="HEPATOCELLULAR CARCINOMA-ASSOCIATED ANTIGEN"/>
    <property type="match status" value="1"/>
</dbReference>
<dbReference type="EMBL" id="KZ819387">
    <property type="protein sequence ID" value="PWN41840.1"/>
    <property type="molecule type" value="Genomic_DNA"/>
</dbReference>
<keyword evidence="3" id="KW-1185">Reference proteome</keyword>
<organism evidence="2 3">
    <name type="scientific">Ceraceosorus guamensis</name>
    <dbReference type="NCBI Taxonomy" id="1522189"/>
    <lineage>
        <taxon>Eukaryota</taxon>
        <taxon>Fungi</taxon>
        <taxon>Dikarya</taxon>
        <taxon>Basidiomycota</taxon>
        <taxon>Ustilaginomycotina</taxon>
        <taxon>Exobasidiomycetes</taxon>
        <taxon>Ceraceosorales</taxon>
        <taxon>Ceraceosoraceae</taxon>
        <taxon>Ceraceosorus</taxon>
    </lineage>
</organism>
<feature type="region of interest" description="Disordered" evidence="1">
    <location>
        <begin position="179"/>
        <end position="200"/>
    </location>
</feature>
<evidence type="ECO:0000256" key="1">
    <source>
        <dbReference type="SAM" id="MobiDB-lite"/>
    </source>
</evidence>
<dbReference type="SUPFAM" id="SSF53335">
    <property type="entry name" value="S-adenosyl-L-methionine-dependent methyltransferases"/>
    <property type="match status" value="1"/>
</dbReference>
<sequence>MSGYLYLSFQRPPPAEVNVEAAPVCSGSRAAKQTINISPLLTNDLRDEAFVPEDLAEAPRLHFAWVTLNQEAGRGSQVQALGSVCSTAWLGPESAWKTVTIDPPELEHYDGEVWVRLALWASTKNKQVSSAENLTQLVQDALRVPIEVHTSANSQPKIIPVLSGPILLRKASIQAGQIHKHASQKGARTSSQQLTSTAKKSVKTKLDTLTRLYSISLPYEDLAWMCKPDDVSPSASEVERSASTIMITERTGYELDKHLWDASLHLSRLLRHVMNQRGIDSPKAAEPIRDGRRKRQRVDEEKDTSASDKTTPPGQLGALEHLRSLLQRRSLRVVELGAGTGLLSIVLAVLLTPRDRGALDKAKLGASPQPPLEDRTDLEETPGTAQKLHIYVTDLSSALELIQSNIDDNRTLLQAQQSFTPESLLIEPLMLDWDEQLPALLRDDQPDLVLVSDCTYNPESFPSLCRTIRDLLTRPSAPRGNGPHAPVCLLSKKHRHAAEEALWAEMQRNHLAWTLLSGANGFGQGFDASLNSVSTSDIAIVATDTASEDKEYGGWGIWLVRKASP</sequence>